<dbReference type="Proteomes" id="UP000318833">
    <property type="component" value="Unassembled WGS sequence"/>
</dbReference>
<dbReference type="Gene3D" id="3.30.420.240">
    <property type="match status" value="1"/>
</dbReference>
<dbReference type="RefSeq" id="WP_143918167.1">
    <property type="nucleotide sequence ID" value="NZ_CANMIK010000072.1"/>
</dbReference>
<dbReference type="OrthoDB" id="924847at2"/>
<dbReference type="InterPro" id="IPR035412">
    <property type="entry name" value="Terminase_L_N"/>
</dbReference>
<proteinExistence type="predicted"/>
<keyword evidence="3" id="KW-1185">Reference proteome</keyword>
<evidence type="ECO:0000259" key="1">
    <source>
        <dbReference type="Pfam" id="PF04466"/>
    </source>
</evidence>
<sequence length="450" mass="51798">MSLTLNLDVHGNQKQLECCRYWSDDTTTDIVYGGSKGSGKSYLGCSLIFSDALTYPGTHYFIARKKLNDLRKFTKPSIKEVFKHWGIDERYYRFDGNDNFFELHNGSIVYLLEAKYLPSDKEYARFGSMQMTRGWIEEAGEFEEDAKNNLAASIGRWKNDEYGLTGKLLQTCNPAKNYLYRDYYKKFKANVLEEWKKFIQALPQDNKRLAKGYLDNLRRILNKNQRERLLNGNWEADDDPTAMCDYDNILSIFENDHVATTGKKYITCDVARFGSDKARIGVWDGWDLIEVHSFDISKTTEIQDCIKAMRVKHGIPKIYSIADQDGVGGGVVDNCKILGFTNNSSPVAVKGQSENYKNLQVQCLYMLAKMINTFEFNISCELSGKDKDDIIEELEQLKTNNKDLNKLDVISKETIKSNIGRSPDWRDMFLMRAYFDLPRNIGRTKRAALL</sequence>
<dbReference type="InterPro" id="IPR027417">
    <property type="entry name" value="P-loop_NTPase"/>
</dbReference>
<dbReference type="Pfam" id="PF04466">
    <property type="entry name" value="Terminase_3"/>
    <property type="match status" value="1"/>
</dbReference>
<evidence type="ECO:0000313" key="2">
    <source>
        <dbReference type="EMBL" id="TSE05242.1"/>
    </source>
</evidence>
<dbReference type="Gene3D" id="3.40.50.300">
    <property type="entry name" value="P-loop containing nucleotide triphosphate hydrolases"/>
    <property type="match status" value="1"/>
</dbReference>
<comment type="caution">
    <text evidence="2">The sequence shown here is derived from an EMBL/GenBank/DDBJ whole genome shotgun (WGS) entry which is preliminary data.</text>
</comment>
<dbReference type="AlphaFoldDB" id="A0A554VE15"/>
<accession>A0A554VE15</accession>
<protein>
    <submittedName>
        <fullName evidence="2">Terminase</fullName>
    </submittedName>
</protein>
<feature type="domain" description="Phage terminase large subunit N-terminal" evidence="1">
    <location>
        <begin position="30"/>
        <end position="224"/>
    </location>
</feature>
<evidence type="ECO:0000313" key="3">
    <source>
        <dbReference type="Proteomes" id="UP000318833"/>
    </source>
</evidence>
<gene>
    <name evidence="2" type="ORF">FOF46_23550</name>
</gene>
<name>A0A554VE15_9FLAO</name>
<reference evidence="2 3" key="1">
    <citation type="submission" date="2019-07" db="EMBL/GenBank/DDBJ databases">
        <title>The draft genome sequence of Aquimarina algiphila M91.</title>
        <authorList>
            <person name="Meng X."/>
        </authorList>
    </citation>
    <scope>NUCLEOTIDE SEQUENCE [LARGE SCALE GENOMIC DNA]</scope>
    <source>
        <strain evidence="2 3">M91</strain>
    </source>
</reference>
<organism evidence="2 3">
    <name type="scientific">Aquimarina algiphila</name>
    <dbReference type="NCBI Taxonomy" id="2047982"/>
    <lineage>
        <taxon>Bacteria</taxon>
        <taxon>Pseudomonadati</taxon>
        <taxon>Bacteroidota</taxon>
        <taxon>Flavobacteriia</taxon>
        <taxon>Flavobacteriales</taxon>
        <taxon>Flavobacteriaceae</taxon>
        <taxon>Aquimarina</taxon>
    </lineage>
</organism>
<dbReference type="EMBL" id="VLNR01000064">
    <property type="protein sequence ID" value="TSE05242.1"/>
    <property type="molecule type" value="Genomic_DNA"/>
</dbReference>